<sequence length="168" mass="17491">MSTPVGRLLAVDWGDKRIGLAVSDELGMLASPAGVIARRAGKRPPIAEIMRQAEALGVSGYIFGLPLDPGGDETDRSREVREVAGKLATRQPLPVRLVDERFTTSAALRSIREQGGSTRGRKGDVDALAACVLLEGVLRASSQGVTVGEAVTATASDPAAGRGEEEVS</sequence>
<dbReference type="AlphaFoldDB" id="A0A3D4VD29"/>
<evidence type="ECO:0000313" key="7">
    <source>
        <dbReference type="EMBL" id="HCT58744.1"/>
    </source>
</evidence>
<dbReference type="InterPro" id="IPR012337">
    <property type="entry name" value="RNaseH-like_sf"/>
</dbReference>
<dbReference type="OMA" id="PMGWTAQ"/>
<dbReference type="InterPro" id="IPR005227">
    <property type="entry name" value="YqgF"/>
</dbReference>
<dbReference type="EMBL" id="DPIY01000011">
    <property type="protein sequence ID" value="HCT58744.1"/>
    <property type="molecule type" value="Genomic_DNA"/>
</dbReference>
<dbReference type="GO" id="GO:0016788">
    <property type="term" value="F:hydrolase activity, acting on ester bonds"/>
    <property type="evidence" value="ECO:0007669"/>
    <property type="project" value="UniProtKB-UniRule"/>
</dbReference>
<evidence type="ECO:0000313" key="8">
    <source>
        <dbReference type="Proteomes" id="UP000264071"/>
    </source>
</evidence>
<dbReference type="HAMAP" id="MF_00651">
    <property type="entry name" value="Nuclease_YqgF"/>
    <property type="match status" value="1"/>
</dbReference>
<dbReference type="GO" id="GO:0000967">
    <property type="term" value="P:rRNA 5'-end processing"/>
    <property type="evidence" value="ECO:0007669"/>
    <property type="project" value="UniProtKB-UniRule"/>
</dbReference>
<dbReference type="GO" id="GO:0005829">
    <property type="term" value="C:cytosol"/>
    <property type="evidence" value="ECO:0007669"/>
    <property type="project" value="TreeGrafter"/>
</dbReference>
<dbReference type="SMART" id="SM00732">
    <property type="entry name" value="YqgFc"/>
    <property type="match status" value="1"/>
</dbReference>
<dbReference type="Pfam" id="PF03652">
    <property type="entry name" value="RuvX"/>
    <property type="match status" value="1"/>
</dbReference>
<dbReference type="InterPro" id="IPR037027">
    <property type="entry name" value="YqgF/RNaseH-like_dom_sf"/>
</dbReference>
<evidence type="ECO:0000256" key="4">
    <source>
        <dbReference type="ARBA" id="ARBA00022801"/>
    </source>
</evidence>
<evidence type="ECO:0000256" key="2">
    <source>
        <dbReference type="ARBA" id="ARBA00022517"/>
    </source>
</evidence>
<dbReference type="Proteomes" id="UP000264071">
    <property type="component" value="Unassembled WGS sequence"/>
</dbReference>
<dbReference type="PANTHER" id="PTHR33317:SF4">
    <property type="entry name" value="POLYNUCLEOTIDYL TRANSFERASE, RIBONUCLEASE H-LIKE SUPERFAMILY PROTEIN"/>
    <property type="match status" value="1"/>
</dbReference>
<comment type="subcellular location">
    <subcellularLocation>
        <location evidence="5">Cytoplasm</location>
    </subcellularLocation>
</comment>
<dbReference type="NCBIfam" id="TIGR00250">
    <property type="entry name" value="RNAse_H_YqgF"/>
    <property type="match status" value="1"/>
</dbReference>
<comment type="function">
    <text evidence="5">Could be a nuclease involved in processing of the 5'-end of pre-16S rRNA.</text>
</comment>
<feature type="domain" description="YqgF/RNase H-like" evidence="6">
    <location>
        <begin position="6"/>
        <end position="107"/>
    </location>
</feature>
<dbReference type="EC" id="3.1.-.-" evidence="5"/>
<keyword evidence="3 5" id="KW-0540">Nuclease</keyword>
<organism evidence="7 8">
    <name type="scientific">Gemmatimonas aurantiaca</name>
    <dbReference type="NCBI Taxonomy" id="173480"/>
    <lineage>
        <taxon>Bacteria</taxon>
        <taxon>Pseudomonadati</taxon>
        <taxon>Gemmatimonadota</taxon>
        <taxon>Gemmatimonadia</taxon>
        <taxon>Gemmatimonadales</taxon>
        <taxon>Gemmatimonadaceae</taxon>
        <taxon>Gemmatimonas</taxon>
    </lineage>
</organism>
<evidence type="ECO:0000256" key="3">
    <source>
        <dbReference type="ARBA" id="ARBA00022722"/>
    </source>
</evidence>
<comment type="similarity">
    <text evidence="5">Belongs to the YqgF HJR family.</text>
</comment>
<dbReference type="GO" id="GO:0004518">
    <property type="term" value="F:nuclease activity"/>
    <property type="evidence" value="ECO:0007669"/>
    <property type="project" value="UniProtKB-KW"/>
</dbReference>
<dbReference type="Gene3D" id="3.30.420.140">
    <property type="entry name" value="YqgF/RNase H-like domain"/>
    <property type="match status" value="1"/>
</dbReference>
<keyword evidence="2 5" id="KW-0690">Ribosome biogenesis</keyword>
<dbReference type="PANTHER" id="PTHR33317">
    <property type="entry name" value="POLYNUCLEOTIDYL TRANSFERASE, RIBONUCLEASE H-LIKE SUPERFAMILY PROTEIN"/>
    <property type="match status" value="1"/>
</dbReference>
<accession>A0A3D4VD29</accession>
<keyword evidence="4 5" id="KW-0378">Hydrolase</keyword>
<evidence type="ECO:0000256" key="5">
    <source>
        <dbReference type="HAMAP-Rule" id="MF_00651"/>
    </source>
</evidence>
<keyword evidence="1 5" id="KW-0963">Cytoplasm</keyword>
<dbReference type="InterPro" id="IPR006641">
    <property type="entry name" value="YqgF/RNaseH-like_dom"/>
</dbReference>
<dbReference type="CDD" id="cd16964">
    <property type="entry name" value="YqgF"/>
    <property type="match status" value="1"/>
</dbReference>
<evidence type="ECO:0000259" key="6">
    <source>
        <dbReference type="SMART" id="SM00732"/>
    </source>
</evidence>
<reference evidence="7 8" key="1">
    <citation type="journal article" date="2018" name="Nat. Biotechnol.">
        <title>A standardized bacterial taxonomy based on genome phylogeny substantially revises the tree of life.</title>
        <authorList>
            <person name="Parks D.H."/>
            <person name="Chuvochina M."/>
            <person name="Waite D.W."/>
            <person name="Rinke C."/>
            <person name="Skarshewski A."/>
            <person name="Chaumeil P.A."/>
            <person name="Hugenholtz P."/>
        </authorList>
    </citation>
    <scope>NUCLEOTIDE SEQUENCE [LARGE SCALE GENOMIC DNA]</scope>
    <source>
        <strain evidence="7">UBA8844</strain>
    </source>
</reference>
<proteinExistence type="inferred from homology"/>
<evidence type="ECO:0000256" key="1">
    <source>
        <dbReference type="ARBA" id="ARBA00022490"/>
    </source>
</evidence>
<comment type="caution">
    <text evidence="7">The sequence shown here is derived from an EMBL/GenBank/DDBJ whole genome shotgun (WGS) entry which is preliminary data.</text>
</comment>
<dbReference type="SUPFAM" id="SSF53098">
    <property type="entry name" value="Ribonuclease H-like"/>
    <property type="match status" value="1"/>
</dbReference>
<protein>
    <recommendedName>
        <fullName evidence="5">Putative pre-16S rRNA nuclease</fullName>
        <ecNumber evidence="5">3.1.-.-</ecNumber>
    </recommendedName>
</protein>
<name>A0A3D4VD29_9BACT</name>
<gene>
    <name evidence="7" type="ORF">DGD08_16175</name>
</gene>